<evidence type="ECO:0000256" key="8">
    <source>
        <dbReference type="ARBA" id="ARBA00023136"/>
    </source>
</evidence>
<dbReference type="HAMAP" id="MF_00024">
    <property type="entry name" value="CobD_CbiB"/>
    <property type="match status" value="1"/>
</dbReference>
<dbReference type="InterPro" id="IPR004485">
    <property type="entry name" value="Cobalamin_biosynth_CobD/CbiB"/>
</dbReference>
<proteinExistence type="inferred from homology"/>
<feature type="compositionally biased region" description="Gly residues" evidence="10">
    <location>
        <begin position="317"/>
        <end position="334"/>
    </location>
</feature>
<evidence type="ECO:0000256" key="3">
    <source>
        <dbReference type="ARBA" id="ARBA00006263"/>
    </source>
</evidence>
<gene>
    <name evidence="9" type="primary">cobD</name>
    <name evidence="11" type="ORF">RM479_25525</name>
</gene>
<name>A0ABU2MGS2_9ACTN</name>
<evidence type="ECO:0000256" key="2">
    <source>
        <dbReference type="ARBA" id="ARBA00004953"/>
    </source>
</evidence>
<evidence type="ECO:0000313" key="11">
    <source>
        <dbReference type="EMBL" id="MDT0331782.1"/>
    </source>
</evidence>
<evidence type="ECO:0000256" key="4">
    <source>
        <dbReference type="ARBA" id="ARBA00022475"/>
    </source>
</evidence>
<dbReference type="PANTHER" id="PTHR34308:SF1">
    <property type="entry name" value="COBALAMIN BIOSYNTHESIS PROTEIN CBIB"/>
    <property type="match status" value="1"/>
</dbReference>
<keyword evidence="5 9" id="KW-0169">Cobalamin biosynthesis</keyword>
<reference evidence="12" key="1">
    <citation type="submission" date="2023-07" db="EMBL/GenBank/DDBJ databases">
        <title>30 novel species of actinomycetes from the DSMZ collection.</title>
        <authorList>
            <person name="Nouioui I."/>
        </authorList>
    </citation>
    <scope>NUCLEOTIDE SEQUENCE [LARGE SCALE GENOMIC DNA]</scope>
    <source>
        <strain evidence="12">DSM 44743</strain>
    </source>
</reference>
<keyword evidence="6 9" id="KW-0812">Transmembrane</keyword>
<comment type="function">
    <text evidence="9">Converts cobyric acid to cobinamide by the addition of aminopropanol on the F carboxylic group.</text>
</comment>
<evidence type="ECO:0000256" key="10">
    <source>
        <dbReference type="SAM" id="MobiDB-lite"/>
    </source>
</evidence>
<evidence type="ECO:0000256" key="9">
    <source>
        <dbReference type="HAMAP-Rule" id="MF_00024"/>
    </source>
</evidence>
<keyword evidence="8 9" id="KW-0472">Membrane</keyword>
<dbReference type="EMBL" id="JAVREP010000028">
    <property type="protein sequence ID" value="MDT0331782.1"/>
    <property type="molecule type" value="Genomic_DNA"/>
</dbReference>
<keyword evidence="7 9" id="KW-1133">Transmembrane helix</keyword>
<keyword evidence="12" id="KW-1185">Reference proteome</keyword>
<dbReference type="Pfam" id="PF03186">
    <property type="entry name" value="CobD_Cbib"/>
    <property type="match status" value="1"/>
</dbReference>
<comment type="caution">
    <text evidence="11">The sequence shown here is derived from an EMBL/GenBank/DDBJ whole genome shotgun (WGS) entry which is preliminary data.</text>
</comment>
<sequence>MRSRGMMAGFLLDVLVPDPRRGHPVALFGRAAGWWERRVHRDSRVAGAVFAAGAVLPVVGLGRLAERGGAPVTAAVTWAVLGGSMLCREAEGIARALEAGDVERARELLPRLCGRDPRGLGEREIARAVVESLAENTSDAVVGPLVWGALCGVAGLAGFRAVNTLDAMVGHRDARYRRFGTASARLDDLAGWGPARLTAVLAVLAAPAVGGDVAKAWRVWRRDGDRHPSPNAGQCEAAFAGALGVTLGGANVYGDREERRPRMGDGPPPEVADIRRAVRLSRLVGAGALAVTALERPPRRGHRVRRGVPTDALRSDGGVGPAGGNSLPGGRRAG</sequence>
<dbReference type="NCBIfam" id="TIGR00380">
    <property type="entry name" value="cobal_cbiB"/>
    <property type="match status" value="1"/>
</dbReference>
<dbReference type="PANTHER" id="PTHR34308">
    <property type="entry name" value="COBALAMIN BIOSYNTHESIS PROTEIN CBIB"/>
    <property type="match status" value="1"/>
</dbReference>
<dbReference type="Proteomes" id="UP001183390">
    <property type="component" value="Unassembled WGS sequence"/>
</dbReference>
<protein>
    <recommendedName>
        <fullName evidence="9">Cobalamin biosynthesis protein CobD</fullName>
    </recommendedName>
</protein>
<feature type="region of interest" description="Disordered" evidence="10">
    <location>
        <begin position="294"/>
        <end position="334"/>
    </location>
</feature>
<dbReference type="NCBIfam" id="NF002276">
    <property type="entry name" value="PRK01209.1-4"/>
    <property type="match status" value="1"/>
</dbReference>
<comment type="similarity">
    <text evidence="3 9">Belongs to the CobD/CbiB family.</text>
</comment>
<evidence type="ECO:0000256" key="7">
    <source>
        <dbReference type="ARBA" id="ARBA00022989"/>
    </source>
</evidence>
<comment type="subcellular location">
    <subcellularLocation>
        <location evidence="1 9">Cell membrane</location>
        <topology evidence="1 9">Multi-pass membrane protein</topology>
    </subcellularLocation>
</comment>
<evidence type="ECO:0000256" key="5">
    <source>
        <dbReference type="ARBA" id="ARBA00022573"/>
    </source>
</evidence>
<keyword evidence="4 9" id="KW-1003">Cell membrane</keyword>
<evidence type="ECO:0000256" key="1">
    <source>
        <dbReference type="ARBA" id="ARBA00004651"/>
    </source>
</evidence>
<accession>A0ABU2MGS2</accession>
<organism evidence="11 12">
    <name type="scientific">Nocardiopsis lambiniae</name>
    <dbReference type="NCBI Taxonomy" id="3075539"/>
    <lineage>
        <taxon>Bacteria</taxon>
        <taxon>Bacillati</taxon>
        <taxon>Actinomycetota</taxon>
        <taxon>Actinomycetes</taxon>
        <taxon>Streptosporangiales</taxon>
        <taxon>Nocardiopsidaceae</taxon>
        <taxon>Nocardiopsis</taxon>
    </lineage>
</organism>
<comment type="pathway">
    <text evidence="2 9">Cofactor biosynthesis; adenosylcobalamin biosynthesis.</text>
</comment>
<evidence type="ECO:0000256" key="6">
    <source>
        <dbReference type="ARBA" id="ARBA00022692"/>
    </source>
</evidence>
<evidence type="ECO:0000313" key="12">
    <source>
        <dbReference type="Proteomes" id="UP001183390"/>
    </source>
</evidence>